<dbReference type="InterPro" id="IPR038765">
    <property type="entry name" value="Papain-like_cys_pep_sf"/>
</dbReference>
<evidence type="ECO:0000313" key="2">
    <source>
        <dbReference type="EMBL" id="ENZ07545.1"/>
    </source>
</evidence>
<proteinExistence type="predicted"/>
<dbReference type="PANTHER" id="PTHR46333">
    <property type="entry name" value="CYTOKINESIS PROTEIN 3"/>
    <property type="match status" value="1"/>
</dbReference>
<feature type="domain" description="Transglutaminase-like" evidence="1">
    <location>
        <begin position="140"/>
        <end position="201"/>
    </location>
</feature>
<comment type="caution">
    <text evidence="2">The sequence shown here is derived from an EMBL/GenBank/DDBJ whole genome shotgun (WGS) entry which is preliminary data.</text>
</comment>
<dbReference type="AlphaFoldDB" id="A0A0E2H3Q8"/>
<dbReference type="Gene3D" id="3.10.620.30">
    <property type="match status" value="1"/>
</dbReference>
<dbReference type="InterPro" id="IPR002931">
    <property type="entry name" value="Transglutaminase-like"/>
</dbReference>
<dbReference type="PANTHER" id="PTHR46333:SF2">
    <property type="entry name" value="CYTOKINESIS PROTEIN 3"/>
    <property type="match status" value="1"/>
</dbReference>
<gene>
    <name evidence="2" type="ORF">HMPREF1090_05126</name>
</gene>
<reference evidence="2 3" key="1">
    <citation type="submission" date="2013-01" db="EMBL/GenBank/DDBJ databases">
        <title>The Genome Sequence of Clostridium clostridioforme 90A8.</title>
        <authorList>
            <consortium name="The Broad Institute Genome Sequencing Platform"/>
            <person name="Earl A."/>
            <person name="Ward D."/>
            <person name="Feldgarden M."/>
            <person name="Gevers D."/>
            <person name="Courvalin P."/>
            <person name="Lambert T."/>
            <person name="Walker B."/>
            <person name="Young S.K."/>
            <person name="Zeng Q."/>
            <person name="Gargeya S."/>
            <person name="Fitzgerald M."/>
            <person name="Haas B."/>
            <person name="Abouelleil A."/>
            <person name="Alvarado L."/>
            <person name="Arachchi H.M."/>
            <person name="Berlin A.M."/>
            <person name="Chapman S.B."/>
            <person name="Dewar J."/>
            <person name="Goldberg J."/>
            <person name="Griggs A."/>
            <person name="Gujja S."/>
            <person name="Hansen M."/>
            <person name="Howarth C."/>
            <person name="Imamovic A."/>
            <person name="Larimer J."/>
            <person name="McCowan C."/>
            <person name="Murphy C."/>
            <person name="Neiman D."/>
            <person name="Pearson M."/>
            <person name="Priest M."/>
            <person name="Roberts A."/>
            <person name="Saif S."/>
            <person name="Shea T."/>
            <person name="Sisk P."/>
            <person name="Sykes S."/>
            <person name="Wortman J."/>
            <person name="Nusbaum C."/>
            <person name="Birren B."/>
        </authorList>
    </citation>
    <scope>NUCLEOTIDE SEQUENCE [LARGE SCALE GENOMIC DNA]</scope>
    <source>
        <strain evidence="2 3">90A8</strain>
    </source>
</reference>
<dbReference type="PATRIC" id="fig|999408.3.peg.5509"/>
<organism evidence="2 3">
    <name type="scientific">[Clostridium] clostridioforme 90A8</name>
    <dbReference type="NCBI Taxonomy" id="999408"/>
    <lineage>
        <taxon>Bacteria</taxon>
        <taxon>Bacillati</taxon>
        <taxon>Bacillota</taxon>
        <taxon>Clostridia</taxon>
        <taxon>Lachnospirales</taxon>
        <taxon>Lachnospiraceae</taxon>
        <taxon>Enterocloster</taxon>
    </lineage>
</organism>
<dbReference type="HOGENOM" id="CLU_815826_0_0_9"/>
<dbReference type="SMART" id="SM00460">
    <property type="entry name" value="TGc"/>
    <property type="match status" value="1"/>
</dbReference>
<evidence type="ECO:0000313" key="3">
    <source>
        <dbReference type="Proteomes" id="UP000013085"/>
    </source>
</evidence>
<dbReference type="SUPFAM" id="SSF54001">
    <property type="entry name" value="Cysteine proteinases"/>
    <property type="match status" value="1"/>
</dbReference>
<dbReference type="EMBL" id="AGYR01000066">
    <property type="protein sequence ID" value="ENZ07545.1"/>
    <property type="molecule type" value="Genomic_DNA"/>
</dbReference>
<dbReference type="Pfam" id="PF01841">
    <property type="entry name" value="Transglut_core"/>
    <property type="match status" value="1"/>
</dbReference>
<sequence>MKQEFYYQQMNKAQQNAYRAMLDGFESLSPEFPVLRLDGKELSDIFFRLRLDHPAIFYVEGFHYRFARNSEYVQMIPEYMFEKKKIKEMKTALESRISRLVRQAEGMTPEEKEKYVHEFICSNVTYDKLKKQYSHEIIGPLQQGIGVCEGIAKTVKILCDRLGLECLIAISESAPDRGIRYRHAWNLVKLKNTWYHLDATFDNSLGRYGQKRFDYFNLDDRMIFKDHQPLVYKVPACTDGARFYYRENRLSLTKLEDVAGRFKAVLRKKQPYYVFHWRGGYLTREVLEQIAGIASEAAREKGKYVKISVNYSQSVMELAVTDYQSAQEICREEANEGELTGD</sequence>
<dbReference type="RefSeq" id="WP_002585038.1">
    <property type="nucleotide sequence ID" value="NZ_KB850992.1"/>
</dbReference>
<name>A0A0E2H3Q8_9FIRM</name>
<protein>
    <recommendedName>
        <fullName evidence="1">Transglutaminase-like domain-containing protein</fullName>
    </recommendedName>
</protein>
<accession>A0A0E2H3Q8</accession>
<dbReference type="GO" id="GO:0005737">
    <property type="term" value="C:cytoplasm"/>
    <property type="evidence" value="ECO:0007669"/>
    <property type="project" value="TreeGrafter"/>
</dbReference>
<evidence type="ECO:0000259" key="1">
    <source>
        <dbReference type="SMART" id="SM00460"/>
    </source>
</evidence>
<dbReference type="InterPro" id="IPR052557">
    <property type="entry name" value="CAP/Cytokinesis_protein"/>
</dbReference>
<dbReference type="Proteomes" id="UP000013085">
    <property type="component" value="Unassembled WGS sequence"/>
</dbReference>